<accession>A0A9W8A283</accession>
<feature type="compositionally biased region" description="Acidic residues" evidence="1">
    <location>
        <begin position="28"/>
        <end position="38"/>
    </location>
</feature>
<reference evidence="2" key="1">
    <citation type="submission" date="2022-07" db="EMBL/GenBank/DDBJ databases">
        <title>Phylogenomic reconstructions and comparative analyses of Kickxellomycotina fungi.</title>
        <authorList>
            <person name="Reynolds N.K."/>
            <person name="Stajich J.E."/>
            <person name="Barry K."/>
            <person name="Grigoriev I.V."/>
            <person name="Crous P."/>
            <person name="Smith M.E."/>
        </authorList>
    </citation>
    <scope>NUCLEOTIDE SEQUENCE</scope>
    <source>
        <strain evidence="2">NBRC 100468</strain>
    </source>
</reference>
<organism evidence="2 3">
    <name type="scientific">Mycoemilia scoparia</name>
    <dbReference type="NCBI Taxonomy" id="417184"/>
    <lineage>
        <taxon>Eukaryota</taxon>
        <taxon>Fungi</taxon>
        <taxon>Fungi incertae sedis</taxon>
        <taxon>Zoopagomycota</taxon>
        <taxon>Kickxellomycotina</taxon>
        <taxon>Kickxellomycetes</taxon>
        <taxon>Kickxellales</taxon>
        <taxon>Kickxellaceae</taxon>
        <taxon>Mycoemilia</taxon>
    </lineage>
</organism>
<dbReference type="Proteomes" id="UP001150538">
    <property type="component" value="Unassembled WGS sequence"/>
</dbReference>
<comment type="caution">
    <text evidence="2">The sequence shown here is derived from an EMBL/GenBank/DDBJ whole genome shotgun (WGS) entry which is preliminary data.</text>
</comment>
<evidence type="ECO:0000313" key="3">
    <source>
        <dbReference type="Proteomes" id="UP001150538"/>
    </source>
</evidence>
<evidence type="ECO:0000313" key="2">
    <source>
        <dbReference type="EMBL" id="KAJ1918064.1"/>
    </source>
</evidence>
<feature type="compositionally biased region" description="Acidic residues" evidence="1">
    <location>
        <begin position="77"/>
        <end position="86"/>
    </location>
</feature>
<gene>
    <name evidence="2" type="ORF">H4219_002844</name>
</gene>
<dbReference type="EMBL" id="JANBPU010000054">
    <property type="protein sequence ID" value="KAJ1918064.1"/>
    <property type="molecule type" value="Genomic_DNA"/>
</dbReference>
<feature type="compositionally biased region" description="Polar residues" evidence="1">
    <location>
        <begin position="17"/>
        <end position="27"/>
    </location>
</feature>
<feature type="region of interest" description="Disordered" evidence="1">
    <location>
        <begin position="1"/>
        <end position="137"/>
    </location>
</feature>
<keyword evidence="3" id="KW-1185">Reference proteome</keyword>
<name>A0A9W8A283_9FUNG</name>
<feature type="compositionally biased region" description="Acidic residues" evidence="1">
    <location>
        <begin position="45"/>
        <end position="65"/>
    </location>
</feature>
<sequence length="161" mass="18320">MSNPSDDDYPEDDDSNIYEQNTTSDAPENNDNDCADDSDNQHDESNEDNSVDDESNEDNSVDNESSEYTYPSKDSGNEYEEEEEDTYNYHNQGNPSLYGSDPNSLDNPNIPDPNETQNSNGYHYPTGYDNLTEGKSGGYERYIDYTLSSDVDPFQHDYTEY</sequence>
<protein>
    <submittedName>
        <fullName evidence="2">Uncharacterized protein</fullName>
    </submittedName>
</protein>
<feature type="compositionally biased region" description="Acidic residues" evidence="1">
    <location>
        <begin position="1"/>
        <end position="16"/>
    </location>
</feature>
<dbReference type="AlphaFoldDB" id="A0A9W8A283"/>
<feature type="compositionally biased region" description="Polar residues" evidence="1">
    <location>
        <begin position="88"/>
        <end position="107"/>
    </location>
</feature>
<evidence type="ECO:0000256" key="1">
    <source>
        <dbReference type="SAM" id="MobiDB-lite"/>
    </source>
</evidence>
<proteinExistence type="predicted"/>